<reference evidence="2" key="1">
    <citation type="journal article" date="2014" name="Proc. Natl. Acad. Sci. U.S.A.">
        <title>Extensive sampling of basidiomycete genomes demonstrates inadequacy of the white-rot/brown-rot paradigm for wood decay fungi.</title>
        <authorList>
            <person name="Riley R."/>
            <person name="Salamov A.A."/>
            <person name="Brown D.W."/>
            <person name="Nagy L.G."/>
            <person name="Floudas D."/>
            <person name="Held B.W."/>
            <person name="Levasseur A."/>
            <person name="Lombard V."/>
            <person name="Morin E."/>
            <person name="Otillar R."/>
            <person name="Lindquist E.A."/>
            <person name="Sun H."/>
            <person name="LaButti K.M."/>
            <person name="Schmutz J."/>
            <person name="Jabbour D."/>
            <person name="Luo H."/>
            <person name="Baker S.E."/>
            <person name="Pisabarro A.G."/>
            <person name="Walton J.D."/>
            <person name="Blanchette R.A."/>
            <person name="Henrissat B."/>
            <person name="Martin F."/>
            <person name="Cullen D."/>
            <person name="Hibbett D.S."/>
            <person name="Grigoriev I.V."/>
        </authorList>
    </citation>
    <scope>NUCLEOTIDE SEQUENCE [LARGE SCALE GENOMIC DNA]</scope>
    <source>
        <strain evidence="2">CBS 339.88</strain>
    </source>
</reference>
<gene>
    <name evidence="1" type="ORF">GALMADRAFT_1208647</name>
</gene>
<organism evidence="1 2">
    <name type="scientific">Galerina marginata (strain CBS 339.88)</name>
    <dbReference type="NCBI Taxonomy" id="685588"/>
    <lineage>
        <taxon>Eukaryota</taxon>
        <taxon>Fungi</taxon>
        <taxon>Dikarya</taxon>
        <taxon>Basidiomycota</taxon>
        <taxon>Agaricomycotina</taxon>
        <taxon>Agaricomycetes</taxon>
        <taxon>Agaricomycetidae</taxon>
        <taxon>Agaricales</taxon>
        <taxon>Agaricineae</taxon>
        <taxon>Strophariaceae</taxon>
        <taxon>Galerina</taxon>
    </lineage>
</organism>
<sequence>MNRIHLMCRSRSRGRRLGRRALRMGSWRLLEDAPSQLSNFSVDGFINYGHRRWLVFSFFFSPGPREAFRLFLPSLGLKLGLKLNFNLALAHQQPAHTYRLRVKFGACNRLLLFKTTAPSSLTRRLSGRVFDVQFRCLLPVDRLSTASSSSRAQLHFLSLPSLPCLFLGD</sequence>
<protein>
    <submittedName>
        <fullName evidence="1">Uncharacterized protein</fullName>
    </submittedName>
</protein>
<dbReference type="HOGENOM" id="CLU_1578648_0_0_1"/>
<dbReference type="Proteomes" id="UP000027222">
    <property type="component" value="Unassembled WGS sequence"/>
</dbReference>
<name>A0A067SH65_GALM3</name>
<evidence type="ECO:0000313" key="1">
    <source>
        <dbReference type="EMBL" id="KDR66093.1"/>
    </source>
</evidence>
<dbReference type="AlphaFoldDB" id="A0A067SH65"/>
<dbReference type="EMBL" id="KL142427">
    <property type="protein sequence ID" value="KDR66093.1"/>
    <property type="molecule type" value="Genomic_DNA"/>
</dbReference>
<evidence type="ECO:0000313" key="2">
    <source>
        <dbReference type="Proteomes" id="UP000027222"/>
    </source>
</evidence>
<accession>A0A067SH65</accession>
<keyword evidence="2" id="KW-1185">Reference proteome</keyword>
<proteinExistence type="predicted"/>